<dbReference type="GeneID" id="103505545"/>
<feature type="region of interest" description="Disordered" evidence="2">
    <location>
        <begin position="25"/>
        <end position="79"/>
    </location>
</feature>
<evidence type="ECO:0000259" key="3">
    <source>
        <dbReference type="PROSITE" id="PS50106"/>
    </source>
</evidence>
<dbReference type="PANTHER" id="PTHR12345:SF3">
    <property type="entry name" value="PDZ DOMAIN-CONTAINING PROTEIN"/>
    <property type="match status" value="1"/>
</dbReference>
<evidence type="ECO:0000313" key="5">
    <source>
        <dbReference type="RefSeq" id="XP_008468105.1"/>
    </source>
</evidence>
<dbReference type="KEGG" id="dci:103505545"/>
<dbReference type="Gene3D" id="2.30.42.10">
    <property type="match status" value="2"/>
</dbReference>
<keyword evidence="1" id="KW-0677">Repeat</keyword>
<feature type="compositionally biased region" description="Pro residues" evidence="2">
    <location>
        <begin position="55"/>
        <end position="68"/>
    </location>
</feature>
<protein>
    <submittedName>
        <fullName evidence="5 6">Syntenin-2</fullName>
    </submittedName>
</protein>
<proteinExistence type="predicted"/>
<dbReference type="CDD" id="cd06721">
    <property type="entry name" value="PDZ1_syntenin-like"/>
    <property type="match status" value="1"/>
</dbReference>
<dbReference type="FunFam" id="2.30.42.10:FF:000043">
    <property type="entry name" value="Syntenin-1 isoform X1"/>
    <property type="match status" value="1"/>
</dbReference>
<evidence type="ECO:0000256" key="2">
    <source>
        <dbReference type="SAM" id="MobiDB-lite"/>
    </source>
</evidence>
<dbReference type="GO" id="GO:0005886">
    <property type="term" value="C:plasma membrane"/>
    <property type="evidence" value="ECO:0007669"/>
    <property type="project" value="TreeGrafter"/>
</dbReference>
<dbReference type="Pfam" id="PF17820">
    <property type="entry name" value="PDZ_6"/>
    <property type="match status" value="1"/>
</dbReference>
<feature type="compositionally biased region" description="Low complexity" evidence="2">
    <location>
        <begin position="69"/>
        <end position="79"/>
    </location>
</feature>
<name>A0A1S3CUJ2_DIACI</name>
<reference evidence="5 6" key="1">
    <citation type="submission" date="2025-04" db="UniProtKB">
        <authorList>
            <consortium name="RefSeq"/>
        </authorList>
    </citation>
    <scope>IDENTIFICATION</scope>
</reference>
<feature type="compositionally biased region" description="Polar residues" evidence="2">
    <location>
        <begin position="120"/>
        <end position="157"/>
    </location>
</feature>
<dbReference type="OMA" id="CAINEGV"/>
<dbReference type="SMART" id="SM00228">
    <property type="entry name" value="PDZ"/>
    <property type="match status" value="2"/>
</dbReference>
<dbReference type="AlphaFoldDB" id="A0A1S3CUJ2"/>
<dbReference type="Pfam" id="PF00595">
    <property type="entry name" value="PDZ"/>
    <property type="match status" value="1"/>
</dbReference>
<evidence type="ECO:0000256" key="1">
    <source>
        <dbReference type="ARBA" id="ARBA00022737"/>
    </source>
</evidence>
<dbReference type="InterPro" id="IPR001478">
    <property type="entry name" value="PDZ"/>
</dbReference>
<dbReference type="InterPro" id="IPR041489">
    <property type="entry name" value="PDZ_6"/>
</dbReference>
<dbReference type="RefSeq" id="XP_008468105.1">
    <property type="nucleotide sequence ID" value="XM_008469883.3"/>
</dbReference>
<sequence>MSSIYPSLEDMTFHQLTIAQNEYFSKQTTSSSFSSPPPPVYQTSSHTSPNAYNNPPSPYHSANPPPYYQHPSVPSHPSVPTFPSAPIYPSAPPQESHSPYYYSDIRANVPTGGSPVPSYPQGSYPSNPYQAQNSYPSVPNQPQAPNTYPSMPNQLQAPNGFYPLTSSQQASQASLPYPINPLASNKPSAPQPPAYSVQPSHNTAYPTAPLVPSTIATAPSAPPANIEDATRSTHPTTATAPSVPPAIHDATRSTPSPIIAPSVPPTNRDTIRSALVPLYPSLDNYMGLEVASELINAYARENAANERESDAAGNTVARQAPRDSCTMIAPLSSSGSGLKKAYVTNGIRELVLCKDASGLIGLRVCAINEGVFVCLVERGSPASLVGLRFGDQILSINGETVAGYNMKQVHKILKAAPVNNIRVVIRDRPLERTVTLHRDSSGHFGFHFNKGQIVSLVKDSSAARNGLLVNHNILEVNGANVVGLKDKELLEAMEKGGSVLTLTLIPTSMYQHMMKKMSFNLVKDKMDHSI</sequence>
<feature type="domain" description="PDZ" evidence="3">
    <location>
        <begin position="349"/>
        <end position="428"/>
    </location>
</feature>
<evidence type="ECO:0000313" key="6">
    <source>
        <dbReference type="RefSeq" id="XP_008468106.1"/>
    </source>
</evidence>
<feature type="domain" description="PDZ" evidence="3">
    <location>
        <begin position="433"/>
        <end position="508"/>
    </location>
</feature>
<dbReference type="PaxDb" id="121845-A0A1S3CUJ2"/>
<feature type="compositionally biased region" description="Low complexity" evidence="2">
    <location>
        <begin position="232"/>
        <end position="241"/>
    </location>
</feature>
<dbReference type="PANTHER" id="PTHR12345">
    <property type="entry name" value="SYNTENIN RELATED"/>
    <property type="match status" value="1"/>
</dbReference>
<accession>A0A1S3CUJ2</accession>
<gene>
    <name evidence="5 6" type="primary">LOC103505545</name>
</gene>
<dbReference type="RefSeq" id="XP_008468106.1">
    <property type="nucleotide sequence ID" value="XM_008469884.3"/>
</dbReference>
<dbReference type="STRING" id="121845.A0A1S3CUJ2"/>
<dbReference type="GO" id="GO:0005737">
    <property type="term" value="C:cytoplasm"/>
    <property type="evidence" value="ECO:0007669"/>
    <property type="project" value="TreeGrafter"/>
</dbReference>
<organism evidence="4 5">
    <name type="scientific">Diaphorina citri</name>
    <name type="common">Asian citrus psyllid</name>
    <dbReference type="NCBI Taxonomy" id="121845"/>
    <lineage>
        <taxon>Eukaryota</taxon>
        <taxon>Metazoa</taxon>
        <taxon>Ecdysozoa</taxon>
        <taxon>Arthropoda</taxon>
        <taxon>Hexapoda</taxon>
        <taxon>Insecta</taxon>
        <taxon>Pterygota</taxon>
        <taxon>Neoptera</taxon>
        <taxon>Paraneoptera</taxon>
        <taxon>Hemiptera</taxon>
        <taxon>Sternorrhyncha</taxon>
        <taxon>Psylloidea</taxon>
        <taxon>Psyllidae</taxon>
        <taxon>Diaphorininae</taxon>
        <taxon>Diaphorina</taxon>
    </lineage>
</organism>
<dbReference type="SUPFAM" id="SSF50156">
    <property type="entry name" value="PDZ domain-like"/>
    <property type="match status" value="2"/>
</dbReference>
<feature type="region of interest" description="Disordered" evidence="2">
    <location>
        <begin position="112"/>
        <end position="247"/>
    </location>
</feature>
<keyword evidence="4" id="KW-1185">Reference proteome</keyword>
<dbReference type="OrthoDB" id="10059177at2759"/>
<dbReference type="InterPro" id="IPR036034">
    <property type="entry name" value="PDZ_sf"/>
</dbReference>
<evidence type="ECO:0000313" key="4">
    <source>
        <dbReference type="Proteomes" id="UP000079169"/>
    </source>
</evidence>
<dbReference type="InterPro" id="IPR051230">
    <property type="entry name" value="APP-Binding"/>
</dbReference>
<dbReference type="PROSITE" id="PS50106">
    <property type="entry name" value="PDZ"/>
    <property type="match status" value="2"/>
</dbReference>
<dbReference type="Proteomes" id="UP000079169">
    <property type="component" value="Unplaced"/>
</dbReference>